<dbReference type="Pfam" id="PF02873">
    <property type="entry name" value="MurB_C"/>
    <property type="match status" value="1"/>
</dbReference>
<dbReference type="KEGG" id="obg:Verru16b_03511"/>
<dbReference type="Gene3D" id="3.90.190.20">
    <property type="entry name" value="Mur ligase, C-terminal domain"/>
    <property type="match status" value="1"/>
</dbReference>
<dbReference type="NCBIfam" id="NF010480">
    <property type="entry name" value="PRK13905.1"/>
    <property type="match status" value="1"/>
</dbReference>
<organism evidence="24 25">
    <name type="scientific">Lacunisphaera limnophila</name>
    <dbReference type="NCBI Taxonomy" id="1838286"/>
    <lineage>
        <taxon>Bacteria</taxon>
        <taxon>Pseudomonadati</taxon>
        <taxon>Verrucomicrobiota</taxon>
        <taxon>Opitutia</taxon>
        <taxon>Opitutales</taxon>
        <taxon>Opitutaceae</taxon>
        <taxon>Lacunisphaera</taxon>
    </lineage>
</organism>
<dbReference type="GO" id="GO:0008360">
    <property type="term" value="P:regulation of cell shape"/>
    <property type="evidence" value="ECO:0007669"/>
    <property type="project" value="UniProtKB-KW"/>
</dbReference>
<evidence type="ECO:0000256" key="7">
    <source>
        <dbReference type="ARBA" id="ARBA00022490"/>
    </source>
</evidence>
<dbReference type="PATRIC" id="fig|1838286.3.peg.3544"/>
<dbReference type="Gene3D" id="3.40.1190.10">
    <property type="entry name" value="Mur-like, catalytic domain"/>
    <property type="match status" value="1"/>
</dbReference>
<proteinExistence type="inferred from homology"/>
<keyword evidence="9 22" id="KW-0132">Cell division</keyword>
<evidence type="ECO:0000256" key="15">
    <source>
        <dbReference type="ARBA" id="ARBA00022960"/>
    </source>
</evidence>
<keyword evidence="13" id="KW-0067">ATP-binding</keyword>
<dbReference type="GO" id="GO:0005524">
    <property type="term" value="F:ATP binding"/>
    <property type="evidence" value="ECO:0007669"/>
    <property type="project" value="UniProtKB-KW"/>
</dbReference>
<dbReference type="InterPro" id="IPR016167">
    <property type="entry name" value="FAD-bd_PCMH_sub1"/>
</dbReference>
<name>A0A1D8AZU5_9BACT</name>
<dbReference type="STRING" id="1838286.Verru16b_03511"/>
<dbReference type="PANTHER" id="PTHR43445:SF3">
    <property type="entry name" value="UDP-N-ACETYLMURAMATE--L-ALANINE LIGASE"/>
    <property type="match status" value="1"/>
</dbReference>
<feature type="domain" description="FAD-binding PCMH-type" evidence="23">
    <location>
        <begin position="499"/>
        <end position="666"/>
    </location>
</feature>
<dbReference type="InterPro" id="IPR050061">
    <property type="entry name" value="MurCDEF_pg_biosynth"/>
</dbReference>
<evidence type="ECO:0000256" key="2">
    <source>
        <dbReference type="ARBA" id="ARBA00003921"/>
    </source>
</evidence>
<dbReference type="Pfam" id="PF01225">
    <property type="entry name" value="Mur_ligase"/>
    <property type="match status" value="1"/>
</dbReference>
<dbReference type="SUPFAM" id="SSF53244">
    <property type="entry name" value="MurD-like peptide ligases, peptide-binding domain"/>
    <property type="match status" value="1"/>
</dbReference>
<evidence type="ECO:0000256" key="12">
    <source>
        <dbReference type="ARBA" id="ARBA00022827"/>
    </source>
</evidence>
<evidence type="ECO:0000256" key="19">
    <source>
        <dbReference type="ARBA" id="ARBA00023316"/>
    </source>
</evidence>
<dbReference type="InterPro" id="IPR036635">
    <property type="entry name" value="MurB_C_sf"/>
</dbReference>
<dbReference type="GO" id="GO:0008762">
    <property type="term" value="F:UDP-N-acetylmuramate dehydrogenase activity"/>
    <property type="evidence" value="ECO:0007669"/>
    <property type="project" value="UniProtKB-UniRule"/>
</dbReference>
<comment type="subcellular location">
    <subcellularLocation>
        <location evidence="3 22">Cytoplasm</location>
    </subcellularLocation>
</comment>
<dbReference type="InterPro" id="IPR011601">
    <property type="entry name" value="MurB_C"/>
</dbReference>
<evidence type="ECO:0000256" key="20">
    <source>
        <dbReference type="ARBA" id="ARBA00031026"/>
    </source>
</evidence>
<evidence type="ECO:0000256" key="18">
    <source>
        <dbReference type="ARBA" id="ARBA00023306"/>
    </source>
</evidence>
<evidence type="ECO:0000256" key="3">
    <source>
        <dbReference type="ARBA" id="ARBA00004496"/>
    </source>
</evidence>
<evidence type="ECO:0000259" key="23">
    <source>
        <dbReference type="PROSITE" id="PS51387"/>
    </source>
</evidence>
<dbReference type="OrthoDB" id="9804126at2"/>
<keyword evidence="19 22" id="KW-0961">Cell wall biogenesis/degradation</keyword>
<evidence type="ECO:0000256" key="8">
    <source>
        <dbReference type="ARBA" id="ARBA00022598"/>
    </source>
</evidence>
<dbReference type="PANTHER" id="PTHR43445">
    <property type="entry name" value="UDP-N-ACETYLMURAMATE--L-ALANINE LIGASE-RELATED"/>
    <property type="match status" value="1"/>
</dbReference>
<dbReference type="Gene3D" id="3.90.78.10">
    <property type="entry name" value="UDP-N-acetylenolpyruvoylglucosamine reductase, C-terminal domain"/>
    <property type="match status" value="1"/>
</dbReference>
<evidence type="ECO:0000256" key="16">
    <source>
        <dbReference type="ARBA" id="ARBA00022984"/>
    </source>
</evidence>
<keyword evidence="8 24" id="KW-0436">Ligase</keyword>
<evidence type="ECO:0000256" key="14">
    <source>
        <dbReference type="ARBA" id="ARBA00022857"/>
    </source>
</evidence>
<evidence type="ECO:0000313" key="25">
    <source>
        <dbReference type="Proteomes" id="UP000095228"/>
    </source>
</evidence>
<evidence type="ECO:0000256" key="17">
    <source>
        <dbReference type="ARBA" id="ARBA00023002"/>
    </source>
</evidence>
<keyword evidence="25" id="KW-1185">Reference proteome</keyword>
<dbReference type="InterPro" id="IPR036615">
    <property type="entry name" value="Mur_ligase_C_dom_sf"/>
</dbReference>
<dbReference type="InterPro" id="IPR016169">
    <property type="entry name" value="FAD-bd_PCMH_sub2"/>
</dbReference>
<dbReference type="Gene3D" id="3.30.43.10">
    <property type="entry name" value="Uridine Diphospho-n-acetylenolpyruvylglucosamine Reductase, domain 2"/>
    <property type="match status" value="1"/>
</dbReference>
<keyword evidence="12 22" id="KW-0274">FAD</keyword>
<dbReference type="InterPro" id="IPR016166">
    <property type="entry name" value="FAD-bd_PCMH"/>
</dbReference>
<evidence type="ECO:0000256" key="1">
    <source>
        <dbReference type="ARBA" id="ARBA00001974"/>
    </source>
</evidence>
<comment type="catalytic activity">
    <reaction evidence="21 22">
        <text>UDP-N-acetyl-alpha-D-muramate + NADP(+) = UDP-N-acetyl-3-O-(1-carboxyvinyl)-alpha-D-glucosamine + NADPH + H(+)</text>
        <dbReference type="Rhea" id="RHEA:12248"/>
        <dbReference type="ChEBI" id="CHEBI:15378"/>
        <dbReference type="ChEBI" id="CHEBI:57783"/>
        <dbReference type="ChEBI" id="CHEBI:58349"/>
        <dbReference type="ChEBI" id="CHEBI:68483"/>
        <dbReference type="ChEBI" id="CHEBI:70757"/>
        <dbReference type="EC" id="1.3.1.98"/>
    </reaction>
</comment>
<protein>
    <recommendedName>
        <fullName evidence="6 22">UDP-N-acetylenolpyruvoylglucosamine reductase</fullName>
        <ecNumber evidence="5 22">1.3.1.98</ecNumber>
    </recommendedName>
    <alternativeName>
        <fullName evidence="20 22">UDP-N-acetylmuramate dehydrogenase</fullName>
    </alternativeName>
</protein>
<comment type="function">
    <text evidence="2 22">Cell wall formation.</text>
</comment>
<dbReference type="EMBL" id="CP016094">
    <property type="protein sequence ID" value="AOS46405.1"/>
    <property type="molecule type" value="Genomic_DNA"/>
</dbReference>
<keyword evidence="7 22" id="KW-0963">Cytoplasm</keyword>
<dbReference type="InterPro" id="IPR006094">
    <property type="entry name" value="Oxid_FAD_bind_N"/>
</dbReference>
<keyword evidence="18 22" id="KW-0131">Cell cycle</keyword>
<dbReference type="Gene3D" id="3.40.50.720">
    <property type="entry name" value="NAD(P)-binding Rossmann-like Domain"/>
    <property type="match status" value="1"/>
</dbReference>
<dbReference type="GO" id="GO:0071949">
    <property type="term" value="F:FAD binding"/>
    <property type="evidence" value="ECO:0007669"/>
    <property type="project" value="InterPro"/>
</dbReference>
<dbReference type="AlphaFoldDB" id="A0A1D8AZU5"/>
<feature type="active site" evidence="22">
    <location>
        <position position="646"/>
    </location>
</feature>
<dbReference type="GO" id="GO:0051301">
    <property type="term" value="P:cell division"/>
    <property type="evidence" value="ECO:0007669"/>
    <property type="project" value="UniProtKB-KW"/>
</dbReference>
<dbReference type="InterPro" id="IPR013221">
    <property type="entry name" value="Mur_ligase_cen"/>
</dbReference>
<feature type="active site" evidence="22">
    <location>
        <position position="765"/>
    </location>
</feature>
<dbReference type="SUPFAM" id="SSF56194">
    <property type="entry name" value="Uridine diphospho-N-Acetylenolpyruvylglucosamine reductase, MurB, C-terminal domain"/>
    <property type="match status" value="1"/>
</dbReference>
<evidence type="ECO:0000256" key="22">
    <source>
        <dbReference type="HAMAP-Rule" id="MF_00037"/>
    </source>
</evidence>
<dbReference type="SUPFAM" id="SSF56176">
    <property type="entry name" value="FAD-binding/transporter-associated domain-like"/>
    <property type="match status" value="1"/>
</dbReference>
<comment type="similarity">
    <text evidence="22">Belongs to the MurB family.</text>
</comment>
<dbReference type="GO" id="GO:0009252">
    <property type="term" value="P:peptidoglycan biosynthetic process"/>
    <property type="evidence" value="ECO:0007669"/>
    <property type="project" value="UniProtKB-UniRule"/>
</dbReference>
<feature type="active site" description="Proton donor" evidence="22">
    <location>
        <position position="695"/>
    </location>
</feature>
<dbReference type="PROSITE" id="PS51387">
    <property type="entry name" value="FAD_PCMH"/>
    <property type="match status" value="1"/>
</dbReference>
<keyword evidence="16 22" id="KW-0573">Peptidoglycan synthesis</keyword>
<dbReference type="InterPro" id="IPR036318">
    <property type="entry name" value="FAD-bd_PCMH-like_sf"/>
</dbReference>
<keyword evidence="10 22" id="KW-0285">Flavoprotein</keyword>
<keyword evidence="17 22" id="KW-0560">Oxidoreductase</keyword>
<evidence type="ECO:0000256" key="4">
    <source>
        <dbReference type="ARBA" id="ARBA00004752"/>
    </source>
</evidence>
<evidence type="ECO:0000256" key="21">
    <source>
        <dbReference type="ARBA" id="ARBA00048914"/>
    </source>
</evidence>
<dbReference type="EC" id="1.3.1.98" evidence="5 22"/>
<dbReference type="Pfam" id="PF08245">
    <property type="entry name" value="Mur_ligase_M"/>
    <property type="match status" value="1"/>
</dbReference>
<evidence type="ECO:0000256" key="13">
    <source>
        <dbReference type="ARBA" id="ARBA00022840"/>
    </source>
</evidence>
<evidence type="ECO:0000256" key="9">
    <source>
        <dbReference type="ARBA" id="ARBA00022618"/>
    </source>
</evidence>
<accession>A0A1D8AZU5</accession>
<dbReference type="InterPro" id="IPR036565">
    <property type="entry name" value="Mur-like_cat_sf"/>
</dbReference>
<reference evidence="24 25" key="1">
    <citation type="submission" date="2016-06" db="EMBL/GenBank/DDBJ databases">
        <title>Three novel species with peptidoglycan cell walls form the new genus Lacunisphaera gen. nov. in the family Opitutaceae of the verrucomicrobial subdivision 4.</title>
        <authorList>
            <person name="Rast P."/>
            <person name="Gloeckner I."/>
            <person name="Jogler M."/>
            <person name="Boedeker C."/>
            <person name="Jeske O."/>
            <person name="Wiegand S."/>
            <person name="Reinhardt R."/>
            <person name="Schumann P."/>
            <person name="Rohde M."/>
            <person name="Spring S."/>
            <person name="Gloeckner F.O."/>
            <person name="Jogler C."/>
        </authorList>
    </citation>
    <scope>NUCLEOTIDE SEQUENCE [LARGE SCALE GENOMIC DNA]</scope>
    <source>
        <strain evidence="24 25">IG16b</strain>
    </source>
</reference>
<dbReference type="Gene3D" id="3.30.465.10">
    <property type="match status" value="1"/>
</dbReference>
<dbReference type="Proteomes" id="UP000095228">
    <property type="component" value="Chromosome"/>
</dbReference>
<comment type="cofactor">
    <cofactor evidence="1 22">
        <name>FAD</name>
        <dbReference type="ChEBI" id="CHEBI:57692"/>
    </cofactor>
</comment>
<dbReference type="SUPFAM" id="SSF53623">
    <property type="entry name" value="MurD-like peptide ligases, catalytic domain"/>
    <property type="match status" value="1"/>
</dbReference>
<evidence type="ECO:0000256" key="11">
    <source>
        <dbReference type="ARBA" id="ARBA00022741"/>
    </source>
</evidence>
<evidence type="ECO:0000256" key="6">
    <source>
        <dbReference type="ARBA" id="ARBA00015188"/>
    </source>
</evidence>
<keyword evidence="14 22" id="KW-0521">NADP</keyword>
<dbReference type="InterPro" id="IPR003170">
    <property type="entry name" value="MurB"/>
</dbReference>
<keyword evidence="11" id="KW-0547">Nucleotide-binding</keyword>
<dbReference type="InterPro" id="IPR000713">
    <property type="entry name" value="Mur_ligase_N"/>
</dbReference>
<evidence type="ECO:0000256" key="5">
    <source>
        <dbReference type="ARBA" id="ARBA00012518"/>
    </source>
</evidence>
<dbReference type="HAMAP" id="MF_00037">
    <property type="entry name" value="MurB"/>
    <property type="match status" value="1"/>
</dbReference>
<dbReference type="GO" id="GO:0005737">
    <property type="term" value="C:cytoplasm"/>
    <property type="evidence" value="ECO:0007669"/>
    <property type="project" value="UniProtKB-SubCell"/>
</dbReference>
<evidence type="ECO:0000313" key="24">
    <source>
        <dbReference type="EMBL" id="AOS46405.1"/>
    </source>
</evidence>
<comment type="pathway">
    <text evidence="4 22">Cell wall biogenesis; peptidoglycan biosynthesis.</text>
</comment>
<gene>
    <name evidence="24" type="primary">murC</name>
    <name evidence="22" type="synonym">murB</name>
    <name evidence="24" type="ORF">Verru16b_03511</name>
</gene>
<dbReference type="Pfam" id="PF01565">
    <property type="entry name" value="FAD_binding_4"/>
    <property type="match status" value="1"/>
</dbReference>
<dbReference type="GO" id="GO:0016881">
    <property type="term" value="F:acid-amino acid ligase activity"/>
    <property type="evidence" value="ECO:0007669"/>
    <property type="project" value="InterPro"/>
</dbReference>
<dbReference type="Pfam" id="PF02875">
    <property type="entry name" value="Mur_ligase_C"/>
    <property type="match status" value="1"/>
</dbReference>
<dbReference type="GO" id="GO:0071555">
    <property type="term" value="P:cell wall organization"/>
    <property type="evidence" value="ECO:0007669"/>
    <property type="project" value="UniProtKB-KW"/>
</dbReference>
<dbReference type="SUPFAM" id="SSF51984">
    <property type="entry name" value="MurCD N-terminal domain"/>
    <property type="match status" value="1"/>
</dbReference>
<dbReference type="NCBIfam" id="TIGR00179">
    <property type="entry name" value="murB"/>
    <property type="match status" value="1"/>
</dbReference>
<dbReference type="UniPathway" id="UPA00219"/>
<sequence length="777" mass="82552">MSAGVPSVFGLAVTRVHLLGAGGMGMAPLGLYLAELGFMVSGEDDGWNPAVRALLEQAGVTLTAPGTLPDEVQLVVHSSAVAPSHDSRRRATARGLPQVRRGEMLAEVVKGRKLVAVTGSHGKTTTTAMLITALHRAGFPCGWVLGGLFNDATLPPARVGAGDWVIAEVDESDGTIGRFSPEVTVVVNLDWDHADHYAKLSDLETAFSALLARTKGAIFLSDACPLSARLAARGGFTAPIHTFGRTGEYQGHRTADRSPGQELALGGRFALAQVTVRAPGEFNVANATAALAVAQHLGATLTSDSLAEFAGVRRRQSVLHASSITVYEDYAHHPTEIRALLGSLRRERTTGRLVVVFQPHRFTRTAQFKAEFAAALAGADHVFLMDVYAASETPVAGGTSADIYAELKQGGAADHVTYLPGDETGLLKALAAALQPGDTLAFVGAGDIELTARAFVARLKAREEREAAWQNFLITARARLGPATKLLEHEVLAAKTTMRVGGPARVYAEPAGAEDLQHLLREAGARNLPVLLLGRGSNLIIPDHGVDGLVISLGHPAWQSFEPQPDGRLWVGAGLRLKNLCGLATKAGLQGFEFLEGIPGSVGGALRMNAGAMGGWMFDVVDEVRLMTLAGEIHTRKKAELHVDYRHCAELHDAIALGAWLRPAAGVDADAIRRQIEVYQKKRVESQPREPSAGCIFKNPPGGSAGRLIDESGLKGERVGDAEVSTVHANFIVNRGHATSADIIALVQKVRARVKSVRGVDLEPEVLLYGQEWRDVL</sequence>
<evidence type="ECO:0000256" key="10">
    <source>
        <dbReference type="ARBA" id="ARBA00022630"/>
    </source>
</evidence>
<keyword evidence="15 22" id="KW-0133">Cell shape</keyword>
<dbReference type="InterPro" id="IPR004101">
    <property type="entry name" value="Mur_ligase_C"/>
</dbReference>